<dbReference type="PANTHER" id="PTHR33303">
    <property type="entry name" value="CYTOPLASMIC PROTEIN-RELATED"/>
    <property type="match status" value="1"/>
</dbReference>
<dbReference type="Pfam" id="PF13380">
    <property type="entry name" value="CoA_binding_2"/>
    <property type="match status" value="1"/>
</dbReference>
<protein>
    <recommendedName>
        <fullName evidence="1">CoA-binding domain-containing protein</fullName>
    </recommendedName>
</protein>
<comment type="caution">
    <text evidence="2">The sequence shown here is derived from an EMBL/GenBank/DDBJ whole genome shotgun (WGS) entry which is preliminary data.</text>
</comment>
<dbReference type="Gene3D" id="3.40.50.720">
    <property type="entry name" value="NAD(P)-binding Rossmann-like Domain"/>
    <property type="match status" value="1"/>
</dbReference>
<sequence>MEAAAKRFFSSPYFAVVGASQDRSKFGYKILAWYHVHSLHVTPINPGRPSISLPSRTYETVPSISALPHPAQTALSFLTPPAITRKLLQEAKSAGVKAVWLQPGSFEDQDLEFAKKNFESAVGGFENGTVGGEGWCVLVDGENALRKAGKEIVRQKL</sequence>
<dbReference type="SMART" id="SM00881">
    <property type="entry name" value="CoA_binding"/>
    <property type="match status" value="1"/>
</dbReference>
<feature type="domain" description="CoA-binding" evidence="1">
    <location>
        <begin position="8"/>
        <end position="105"/>
    </location>
</feature>
<organism evidence="2 3">
    <name type="scientific">Exophiala dermatitidis</name>
    <name type="common">Black yeast-like fungus</name>
    <name type="synonym">Wangiella dermatitidis</name>
    <dbReference type="NCBI Taxonomy" id="5970"/>
    <lineage>
        <taxon>Eukaryota</taxon>
        <taxon>Fungi</taxon>
        <taxon>Dikarya</taxon>
        <taxon>Ascomycota</taxon>
        <taxon>Pezizomycotina</taxon>
        <taxon>Eurotiomycetes</taxon>
        <taxon>Chaetothyriomycetidae</taxon>
        <taxon>Chaetothyriales</taxon>
        <taxon>Herpotrichiellaceae</taxon>
        <taxon>Exophiala</taxon>
    </lineage>
</organism>
<accession>A0AAN6ER24</accession>
<dbReference type="InterPro" id="IPR003781">
    <property type="entry name" value="CoA-bd"/>
</dbReference>
<evidence type="ECO:0000259" key="1">
    <source>
        <dbReference type="SMART" id="SM00881"/>
    </source>
</evidence>
<name>A0AAN6ER24_EXODE</name>
<reference evidence="2" key="1">
    <citation type="submission" date="2023-01" db="EMBL/GenBank/DDBJ databases">
        <title>Exophiala dermititidis isolated from Cystic Fibrosis Patient.</title>
        <authorList>
            <person name="Kurbessoian T."/>
            <person name="Crocker A."/>
            <person name="Murante D."/>
            <person name="Hogan D.A."/>
            <person name="Stajich J.E."/>
        </authorList>
    </citation>
    <scope>NUCLEOTIDE SEQUENCE</scope>
    <source>
        <strain evidence="2">Ex8</strain>
    </source>
</reference>
<dbReference type="SUPFAM" id="SSF51735">
    <property type="entry name" value="NAD(P)-binding Rossmann-fold domains"/>
    <property type="match status" value="1"/>
</dbReference>
<dbReference type="InterPro" id="IPR036291">
    <property type="entry name" value="NAD(P)-bd_dom_sf"/>
</dbReference>
<dbReference type="PANTHER" id="PTHR33303:SF2">
    <property type="entry name" value="COA-BINDING DOMAIN-CONTAINING PROTEIN"/>
    <property type="match status" value="1"/>
</dbReference>
<evidence type="ECO:0000313" key="2">
    <source>
        <dbReference type="EMBL" id="KAJ8990050.1"/>
    </source>
</evidence>
<dbReference type="Proteomes" id="UP001161757">
    <property type="component" value="Unassembled WGS sequence"/>
</dbReference>
<gene>
    <name evidence="2" type="ORF">HRR80_006183</name>
</gene>
<evidence type="ECO:0000313" key="3">
    <source>
        <dbReference type="Proteomes" id="UP001161757"/>
    </source>
</evidence>
<dbReference type="AlphaFoldDB" id="A0AAN6ER24"/>
<proteinExistence type="predicted"/>
<dbReference type="EMBL" id="JAJGCB010000012">
    <property type="protein sequence ID" value="KAJ8990050.1"/>
    <property type="molecule type" value="Genomic_DNA"/>
</dbReference>